<sequence>MISLRELNELLVAHNCLHAISIELDIDAMAYDLCLSISASEEIGAEVVVINFIDISQFAFRDFGGGLTQLMHMSINRLDSGLDRVRYQLSDLEDGKLSFCFSSFLVA</sequence>
<gene>
    <name evidence="1" type="ORF">BBI10_04765</name>
</gene>
<proteinExistence type="predicted"/>
<organism evidence="1 2">
    <name type="scientific">Pseudomonas graminis</name>
    <dbReference type="NCBI Taxonomy" id="158627"/>
    <lineage>
        <taxon>Bacteria</taxon>
        <taxon>Pseudomonadati</taxon>
        <taxon>Pseudomonadota</taxon>
        <taxon>Gammaproteobacteria</taxon>
        <taxon>Pseudomonadales</taxon>
        <taxon>Pseudomonadaceae</taxon>
        <taxon>Pseudomonas</taxon>
    </lineage>
</organism>
<accession>A0A1C2ECF1</accession>
<name>A0A1C2ECF1_9PSED</name>
<evidence type="ECO:0000313" key="1">
    <source>
        <dbReference type="EMBL" id="OCX24647.1"/>
    </source>
</evidence>
<dbReference type="RefSeq" id="WP_065987333.1">
    <property type="nucleotide sequence ID" value="NZ_MDEN01000054.1"/>
</dbReference>
<dbReference type="EMBL" id="MDEN01000054">
    <property type="protein sequence ID" value="OCX24647.1"/>
    <property type="molecule type" value="Genomic_DNA"/>
</dbReference>
<comment type="caution">
    <text evidence="1">The sequence shown here is derived from an EMBL/GenBank/DDBJ whole genome shotgun (WGS) entry which is preliminary data.</text>
</comment>
<dbReference type="Proteomes" id="UP000095143">
    <property type="component" value="Unassembled WGS sequence"/>
</dbReference>
<dbReference type="AlphaFoldDB" id="A0A1C2ECF1"/>
<evidence type="ECO:0000313" key="2">
    <source>
        <dbReference type="Proteomes" id="UP000095143"/>
    </source>
</evidence>
<reference evidence="1 2" key="1">
    <citation type="submission" date="2016-08" db="EMBL/GenBank/DDBJ databases">
        <title>Whole genome sequence of Pseudomonas graminis strain UASWS1507, a potential biological control agent for agriculture.</title>
        <authorList>
            <person name="Crovadore J."/>
            <person name="Calmin G."/>
            <person name="Chablais R."/>
            <person name="Cochard B."/>
            <person name="Lefort F."/>
        </authorList>
    </citation>
    <scope>NUCLEOTIDE SEQUENCE [LARGE SCALE GENOMIC DNA]</scope>
    <source>
        <strain evidence="1 2">UASWS1507</strain>
    </source>
</reference>
<protein>
    <submittedName>
        <fullName evidence="1">Uncharacterized protein</fullName>
    </submittedName>
</protein>